<comment type="caution">
    <text evidence="1">The sequence shown here is derived from an EMBL/GenBank/DDBJ whole genome shotgun (WGS) entry which is preliminary data.</text>
</comment>
<evidence type="ECO:0000313" key="2">
    <source>
        <dbReference type="Proteomes" id="UP000249590"/>
    </source>
</evidence>
<dbReference type="Proteomes" id="UP000249590">
    <property type="component" value="Unassembled WGS sequence"/>
</dbReference>
<proteinExistence type="predicted"/>
<dbReference type="RefSeq" id="WP_111349245.1">
    <property type="nucleotide sequence ID" value="NZ_QHHQ01000005.1"/>
</dbReference>
<dbReference type="InterPro" id="IPR036514">
    <property type="entry name" value="SGNH_hydro_sf"/>
</dbReference>
<dbReference type="SUPFAM" id="SSF52266">
    <property type="entry name" value="SGNH hydrolase"/>
    <property type="match status" value="1"/>
</dbReference>
<dbReference type="OrthoDB" id="9773411at2"/>
<evidence type="ECO:0000313" key="1">
    <source>
        <dbReference type="EMBL" id="RAH99185.1"/>
    </source>
</evidence>
<dbReference type="AlphaFoldDB" id="A0A8B2NIH3"/>
<dbReference type="Gene3D" id="3.40.50.1110">
    <property type="entry name" value="SGNH hydrolase"/>
    <property type="match status" value="1"/>
</dbReference>
<protein>
    <submittedName>
        <fullName evidence="1">Uncharacterized protein</fullName>
    </submittedName>
</protein>
<accession>A0A8B2NIH3</accession>
<sequence length="945" mass="100498">MQVVQQNIELYRDNDRSIVFELQDGAGDPYDATGVTFHASVFTKPDRRDASRILLRQLVAAAGPTTEIAWEVSADRSIMFATQETLYYRLDRMRSDGKRKTWVAGALRLLSAPSPMGDETAFVLQVNDGDEVTVLAVNDTSGARLAAELARDQAQAAKLAAENARDVALGTEVGTLSLRVDDLESETSDLSDIRGSVATSAMFALANVAGTGEAYTADTVETSATAPSIVVFTPHATNTLAGPTLSVNGGPAYPIGESGSDLLGVGRLLAGYPYILRRVGGAWRLLTDKWLKNQIDAEATARGAGDADLLARMVARTDYADTAAFLADTADRAFGYVAGALFQNRGGVATQLTLDALGRLRNNRILVLQDISGTGAAYTATHPDGSFADDDDRVAIFTPHATNTLAGPTLSVNGGPAFPIGESGSDLLGVGRLLAGYPYVLRRVGGAWRLLTDKWLKNQIDAEAAARNQALAVAEDNAVQQARWDAISRGQWLNNLNEGGRDDAPILVLNPADGAEYWIATSGDLDQIITVSNDQFIDARHLKSGAARPVTIQTYGASSASVIVDGASHLVNANSLVQLYRSAQGNYYFQAIHGSVTLDGGSPAPTCDYTLITAGEALAQRFTNGASLYGFQFGWRDLAGTEETKFWFVNGANSRSGLVPFANAANYWWDPVNDAPGPSALAWKAALDAIPVDQSAPAAILWIFGQTDTGAIGGAPTMSLAAYKSTLLKVLEWMQDQIDPLAPTPVILSPVGAWDDPNDTGAQAVRWVELELIAENAAFHLGPAYFDLPRGWQDIHLSKAGQRLFGCRMAAVLDNVLNAGSNTTGPEVVGIEELDAGKKFRLTISGGEFTRPLDPEGFALYQSGNDPTVHATLNVVSAVWEDAGGGSYTLTLECGNPQPGATVTFPAGACTWARRGRWPMAVNHSPQAHGYGNLWPLKPFKSGAF</sequence>
<dbReference type="GO" id="GO:0016788">
    <property type="term" value="F:hydrolase activity, acting on ester bonds"/>
    <property type="evidence" value="ECO:0007669"/>
    <property type="project" value="UniProtKB-ARBA"/>
</dbReference>
<organism evidence="1 2">
    <name type="scientific">Acuticoccus sediminis</name>
    <dbReference type="NCBI Taxonomy" id="2184697"/>
    <lineage>
        <taxon>Bacteria</taxon>
        <taxon>Pseudomonadati</taxon>
        <taxon>Pseudomonadota</taxon>
        <taxon>Alphaproteobacteria</taxon>
        <taxon>Hyphomicrobiales</taxon>
        <taxon>Amorphaceae</taxon>
        <taxon>Acuticoccus</taxon>
    </lineage>
</organism>
<keyword evidence="2" id="KW-1185">Reference proteome</keyword>
<reference evidence="1 2" key="1">
    <citation type="submission" date="2018-05" db="EMBL/GenBank/DDBJ databases">
        <title>Acuticoccus sediminis sp. nov., isolated from deep-sea sediment of Indian Ocean.</title>
        <authorList>
            <person name="Liu X."/>
            <person name="Lai Q."/>
            <person name="Du Y."/>
            <person name="Sun F."/>
            <person name="Zhang X."/>
            <person name="Wang S."/>
            <person name="Shao Z."/>
        </authorList>
    </citation>
    <scope>NUCLEOTIDE SEQUENCE [LARGE SCALE GENOMIC DNA]</scope>
    <source>
        <strain evidence="1 2">PTG4-2</strain>
    </source>
</reference>
<dbReference type="EMBL" id="QHHQ01000005">
    <property type="protein sequence ID" value="RAH99185.1"/>
    <property type="molecule type" value="Genomic_DNA"/>
</dbReference>
<name>A0A8B2NIH3_9HYPH</name>
<gene>
    <name evidence="1" type="ORF">DLJ53_21810</name>
</gene>